<proteinExistence type="predicted"/>
<gene>
    <name evidence="1" type="ORF">HMPREF0742_02028</name>
</gene>
<evidence type="ECO:0000313" key="1">
    <source>
        <dbReference type="EMBL" id="ERT65360.1"/>
    </source>
</evidence>
<comment type="caution">
    <text evidence="1">The sequence shown here is derived from an EMBL/GenBank/DDBJ whole genome shotgun (WGS) entry which is preliminary data.</text>
</comment>
<dbReference type="HOGENOM" id="CLU_3221549_0_0_11"/>
<sequence>MVNSNDHIIKIFIKYSFKKLRLYKLIAPCKEKLAGRNCILLSTR</sequence>
<organism evidence="1 2">
    <name type="scientific">Rothia aeria F0184</name>
    <dbReference type="NCBI Taxonomy" id="888019"/>
    <lineage>
        <taxon>Bacteria</taxon>
        <taxon>Bacillati</taxon>
        <taxon>Actinomycetota</taxon>
        <taxon>Actinomycetes</taxon>
        <taxon>Micrococcales</taxon>
        <taxon>Micrococcaceae</taxon>
        <taxon>Rothia</taxon>
    </lineage>
</organism>
<dbReference type="EMBL" id="AXZG01000054">
    <property type="protein sequence ID" value="ERT65360.1"/>
    <property type="molecule type" value="Genomic_DNA"/>
</dbReference>
<name>U7V1B1_9MICC</name>
<accession>U7V1B1</accession>
<protein>
    <submittedName>
        <fullName evidence="1">Uncharacterized protein</fullName>
    </submittedName>
</protein>
<dbReference type="AlphaFoldDB" id="U7V1B1"/>
<reference evidence="1 2" key="1">
    <citation type="submission" date="2013-08" db="EMBL/GenBank/DDBJ databases">
        <authorList>
            <person name="Weinstock G."/>
            <person name="Sodergren E."/>
            <person name="Wylie T."/>
            <person name="Fulton L."/>
            <person name="Fulton R."/>
            <person name="Fronick C."/>
            <person name="O'Laughlin M."/>
            <person name="Godfrey J."/>
            <person name="Miner T."/>
            <person name="Herter B."/>
            <person name="Appelbaum E."/>
            <person name="Cordes M."/>
            <person name="Lek S."/>
            <person name="Wollam A."/>
            <person name="Pepin K.H."/>
            <person name="Palsikar V.B."/>
            <person name="Mitreva M."/>
            <person name="Wilson R.K."/>
        </authorList>
    </citation>
    <scope>NUCLEOTIDE SEQUENCE [LARGE SCALE GENOMIC DNA]</scope>
    <source>
        <strain evidence="1 2">F0184</strain>
    </source>
</reference>
<dbReference type="Proteomes" id="UP000017174">
    <property type="component" value="Unassembled WGS sequence"/>
</dbReference>
<evidence type="ECO:0000313" key="2">
    <source>
        <dbReference type="Proteomes" id="UP000017174"/>
    </source>
</evidence>